<dbReference type="RefSeq" id="WP_073391672.1">
    <property type="nucleotide sequence ID" value="NZ_FQVU01000005.1"/>
</dbReference>
<dbReference type="InterPro" id="IPR051784">
    <property type="entry name" value="Nod_factor_ABC_transporter"/>
</dbReference>
<dbReference type="EMBL" id="FQVU01000005">
    <property type="protein sequence ID" value="SHH22185.1"/>
    <property type="molecule type" value="Genomic_DNA"/>
</dbReference>
<comment type="subcellular location">
    <subcellularLocation>
        <location evidence="1">Membrane</location>
        <topology evidence="1">Multi-pass membrane protein</topology>
    </subcellularLocation>
</comment>
<evidence type="ECO:0000256" key="4">
    <source>
        <dbReference type="ARBA" id="ARBA00023136"/>
    </source>
</evidence>
<dbReference type="GO" id="GO:0043190">
    <property type="term" value="C:ATP-binding cassette (ABC) transporter complex"/>
    <property type="evidence" value="ECO:0007669"/>
    <property type="project" value="InterPro"/>
</dbReference>
<gene>
    <name evidence="8" type="ORF">SAMN05443575_3465</name>
</gene>
<evidence type="ECO:0000256" key="5">
    <source>
        <dbReference type="ARBA" id="ARBA00023251"/>
    </source>
</evidence>
<evidence type="ECO:0000259" key="7">
    <source>
        <dbReference type="Pfam" id="PF12698"/>
    </source>
</evidence>
<sequence>MNAVYLRYELLRLFRNRQSFVFSLVVPLVVFLAVGGSNRDVKPYGNDVTLARYYLAGMIALGTMAAVFTGGARIAFERQVGWNRQLRLTPLAAGTYLRVKVLTSYLIAVLVIVLLTAAALAIGVSLHPADWLEAVGLTLVALVPFAAFGIGIGHLVKGDAMGPVIGLGVSFFAILGGAYFPLGGDHGFLHELVRVIPSFWLVQAGKTGIGGESWTVEAWLVVVGWAVVLGAGAMWAYRRDTARA</sequence>
<feature type="transmembrane region" description="Helical" evidence="6">
    <location>
        <begin position="134"/>
        <end position="156"/>
    </location>
</feature>
<protein>
    <submittedName>
        <fullName evidence="8">ABC-2 type transport system permease protein</fullName>
    </submittedName>
</protein>
<dbReference type="InterPro" id="IPR000412">
    <property type="entry name" value="ABC_2_transport"/>
</dbReference>
<dbReference type="Pfam" id="PF12698">
    <property type="entry name" value="ABC2_membrane_3"/>
    <property type="match status" value="1"/>
</dbReference>
<dbReference type="PANTHER" id="PTHR43229:SF2">
    <property type="entry name" value="NODULATION PROTEIN J"/>
    <property type="match status" value="1"/>
</dbReference>
<evidence type="ECO:0000256" key="6">
    <source>
        <dbReference type="SAM" id="Phobius"/>
    </source>
</evidence>
<dbReference type="OrthoDB" id="63188at2"/>
<proteinExistence type="predicted"/>
<keyword evidence="5" id="KW-0046">Antibiotic resistance</keyword>
<evidence type="ECO:0000313" key="8">
    <source>
        <dbReference type="EMBL" id="SHH22185.1"/>
    </source>
</evidence>
<feature type="transmembrane region" description="Helical" evidence="6">
    <location>
        <begin position="53"/>
        <end position="76"/>
    </location>
</feature>
<dbReference type="PANTHER" id="PTHR43229">
    <property type="entry name" value="NODULATION PROTEIN J"/>
    <property type="match status" value="1"/>
</dbReference>
<evidence type="ECO:0000256" key="3">
    <source>
        <dbReference type="ARBA" id="ARBA00022989"/>
    </source>
</evidence>
<keyword evidence="9" id="KW-1185">Reference proteome</keyword>
<dbReference type="Proteomes" id="UP000186132">
    <property type="component" value="Unassembled WGS sequence"/>
</dbReference>
<keyword evidence="3 6" id="KW-1133">Transmembrane helix</keyword>
<keyword evidence="4 6" id="KW-0472">Membrane</keyword>
<dbReference type="AlphaFoldDB" id="A0A1M5R740"/>
<name>A0A1M5R740_9ACTN</name>
<feature type="transmembrane region" description="Helical" evidence="6">
    <location>
        <begin position="97"/>
        <end position="122"/>
    </location>
</feature>
<organism evidence="8 9">
    <name type="scientific">Jatrophihabitans endophyticus</name>
    <dbReference type="NCBI Taxonomy" id="1206085"/>
    <lineage>
        <taxon>Bacteria</taxon>
        <taxon>Bacillati</taxon>
        <taxon>Actinomycetota</taxon>
        <taxon>Actinomycetes</taxon>
        <taxon>Jatrophihabitantales</taxon>
        <taxon>Jatrophihabitantaceae</taxon>
        <taxon>Jatrophihabitans</taxon>
    </lineage>
</organism>
<feature type="transmembrane region" description="Helical" evidence="6">
    <location>
        <begin position="20"/>
        <end position="38"/>
    </location>
</feature>
<dbReference type="GO" id="GO:0140359">
    <property type="term" value="F:ABC-type transporter activity"/>
    <property type="evidence" value="ECO:0007669"/>
    <property type="project" value="InterPro"/>
</dbReference>
<dbReference type="STRING" id="1206085.SAMN05443575_3465"/>
<evidence type="ECO:0000256" key="2">
    <source>
        <dbReference type="ARBA" id="ARBA00022692"/>
    </source>
</evidence>
<feature type="transmembrane region" description="Helical" evidence="6">
    <location>
        <begin position="163"/>
        <end position="182"/>
    </location>
</feature>
<dbReference type="PIRSF" id="PIRSF006648">
    <property type="entry name" value="DrrB"/>
    <property type="match status" value="1"/>
</dbReference>
<feature type="domain" description="ABC-2 type transporter transmembrane" evidence="7">
    <location>
        <begin position="45"/>
        <end position="232"/>
    </location>
</feature>
<dbReference type="InterPro" id="IPR013525">
    <property type="entry name" value="ABC2_TM"/>
</dbReference>
<dbReference type="GO" id="GO:0046677">
    <property type="term" value="P:response to antibiotic"/>
    <property type="evidence" value="ECO:0007669"/>
    <property type="project" value="UniProtKB-KW"/>
</dbReference>
<accession>A0A1M5R740</accession>
<keyword evidence="2 6" id="KW-0812">Transmembrane</keyword>
<reference evidence="8 9" key="1">
    <citation type="submission" date="2016-11" db="EMBL/GenBank/DDBJ databases">
        <authorList>
            <person name="Jaros S."/>
            <person name="Januszkiewicz K."/>
            <person name="Wedrychowicz H."/>
        </authorList>
    </citation>
    <scope>NUCLEOTIDE SEQUENCE [LARGE SCALE GENOMIC DNA]</scope>
    <source>
        <strain evidence="8 9">DSM 45627</strain>
    </source>
</reference>
<evidence type="ECO:0000256" key="1">
    <source>
        <dbReference type="ARBA" id="ARBA00004141"/>
    </source>
</evidence>
<evidence type="ECO:0000313" key="9">
    <source>
        <dbReference type="Proteomes" id="UP000186132"/>
    </source>
</evidence>
<feature type="transmembrane region" description="Helical" evidence="6">
    <location>
        <begin position="218"/>
        <end position="237"/>
    </location>
</feature>